<evidence type="ECO:0000313" key="1">
    <source>
        <dbReference type="EMBL" id="PQL95010.1"/>
    </source>
</evidence>
<reference evidence="1 2" key="1">
    <citation type="submission" date="2018-02" db="EMBL/GenBank/DDBJ databases">
        <title>Genome sequences of Apibacter spp., gut symbionts of Asian honey bees.</title>
        <authorList>
            <person name="Kwong W.K."/>
            <person name="Steele M.I."/>
            <person name="Moran N.A."/>
        </authorList>
    </citation>
    <scope>NUCLEOTIDE SEQUENCE [LARGE SCALE GENOMIC DNA]</scope>
    <source>
        <strain evidence="2">wkB301</strain>
    </source>
</reference>
<proteinExistence type="predicted"/>
<dbReference type="AlphaFoldDB" id="A0A2S8AFL7"/>
<evidence type="ECO:0000313" key="2">
    <source>
        <dbReference type="Proteomes" id="UP000238042"/>
    </source>
</evidence>
<dbReference type="EMBL" id="PSZM01000002">
    <property type="protein sequence ID" value="PQL95010.1"/>
    <property type="molecule type" value="Genomic_DNA"/>
</dbReference>
<sequence length="190" mass="21334">MSIIFLIGIVAYGQTGGIKVASKVYLKNGEIKEGRSMMNVNNTRIKVMGIGVRIKGKKFMKEIKLKPKGGKRMKISIDQIDKIEYQLPAKMFSKEVKTVTYKPMEIEGETILAKEIVANKLYSVHKLTAVTLGNDTTTENREQGQQNVYYLNKGGKYVKTTLASIKKKYNCSMEEGKGREDKIAQCLKGK</sequence>
<organism evidence="1 2">
    <name type="scientific">Apibacter adventoris</name>
    <dbReference type="NCBI Taxonomy" id="1679466"/>
    <lineage>
        <taxon>Bacteria</taxon>
        <taxon>Pseudomonadati</taxon>
        <taxon>Bacteroidota</taxon>
        <taxon>Flavobacteriia</taxon>
        <taxon>Flavobacteriales</taxon>
        <taxon>Weeksellaceae</taxon>
        <taxon>Apibacter</taxon>
    </lineage>
</organism>
<name>A0A2S8AFL7_9FLAO</name>
<dbReference type="Proteomes" id="UP000238042">
    <property type="component" value="Unassembled WGS sequence"/>
</dbReference>
<comment type="caution">
    <text evidence="1">The sequence shown here is derived from an EMBL/GenBank/DDBJ whole genome shotgun (WGS) entry which is preliminary data.</text>
</comment>
<protein>
    <submittedName>
        <fullName evidence="1">Uncharacterized protein</fullName>
    </submittedName>
</protein>
<gene>
    <name evidence="1" type="ORF">C4S77_02005</name>
</gene>
<accession>A0A2S8AFL7</accession>
<keyword evidence="2" id="KW-1185">Reference proteome</keyword>